<dbReference type="GO" id="GO:0051213">
    <property type="term" value="F:dioxygenase activity"/>
    <property type="evidence" value="ECO:0007669"/>
    <property type="project" value="UniProtKB-KW"/>
</dbReference>
<accession>A0A286TVJ0</accession>
<evidence type="ECO:0000256" key="1">
    <source>
        <dbReference type="SAM" id="MobiDB-lite"/>
    </source>
</evidence>
<sequence length="217" mass="24684">MHHLYVKGILNSLVKPGFIYKFDCTDRIIYSTSATLEDSQKQKIEADTLKDMSNTGTRQDDDFETRDYESNLSKKIYSLIEKSKKLTVIEIANYFNKEPSRVKGILNKLVNSGDVCKHDSGKSVTYSKSIISHTSISRNKLHKPLTEDDIDLNDPEMRKYLNKKPLPDLPEFTNGNENNCGSDHEDPNDDNETNLVDKTDSEFDLDGFMSEEEGSNS</sequence>
<dbReference type="InterPro" id="IPR036388">
    <property type="entry name" value="WH-like_DNA-bd_sf"/>
</dbReference>
<evidence type="ECO:0000313" key="3">
    <source>
        <dbReference type="EMBL" id="GAX59902.1"/>
    </source>
</evidence>
<keyword evidence="4" id="KW-1185">Reference proteome</keyword>
<dbReference type="Pfam" id="PF09012">
    <property type="entry name" value="FeoC"/>
    <property type="match status" value="1"/>
</dbReference>
<dbReference type="SUPFAM" id="SSF46785">
    <property type="entry name" value="Winged helix' DNA-binding domain"/>
    <property type="match status" value="1"/>
</dbReference>
<dbReference type="Proteomes" id="UP000218542">
    <property type="component" value="Unassembled WGS sequence"/>
</dbReference>
<name>A0A286TVJ0_9BACT</name>
<keyword evidence="3" id="KW-0560">Oxidoreductase</keyword>
<dbReference type="AlphaFoldDB" id="A0A286TVJ0"/>
<dbReference type="EMBL" id="BAOS01000004">
    <property type="protein sequence ID" value="GAX59902.1"/>
    <property type="molecule type" value="Genomic_DNA"/>
</dbReference>
<feature type="region of interest" description="Disordered" evidence="1">
    <location>
        <begin position="161"/>
        <end position="217"/>
    </location>
</feature>
<evidence type="ECO:0000259" key="2">
    <source>
        <dbReference type="Pfam" id="PF09012"/>
    </source>
</evidence>
<comment type="caution">
    <text evidence="3">The sequence shown here is derived from an EMBL/GenBank/DDBJ whole genome shotgun (WGS) entry which is preliminary data.</text>
</comment>
<organism evidence="3 4">
    <name type="scientific">Candidatus Scalindua japonica</name>
    <dbReference type="NCBI Taxonomy" id="1284222"/>
    <lineage>
        <taxon>Bacteria</taxon>
        <taxon>Pseudomonadati</taxon>
        <taxon>Planctomycetota</taxon>
        <taxon>Candidatus Brocadiia</taxon>
        <taxon>Candidatus Brocadiales</taxon>
        <taxon>Candidatus Scalinduaceae</taxon>
        <taxon>Candidatus Scalindua</taxon>
    </lineage>
</organism>
<dbReference type="InterPro" id="IPR015102">
    <property type="entry name" value="Tscrpt_reg_HTH_FeoC"/>
</dbReference>
<gene>
    <name evidence="3" type="ORF">SCALIN_C04_0390</name>
</gene>
<feature type="domain" description="Transcriptional regulator HTH-type FeoC" evidence="2">
    <location>
        <begin position="78"/>
        <end position="121"/>
    </location>
</feature>
<evidence type="ECO:0000313" key="4">
    <source>
        <dbReference type="Proteomes" id="UP000218542"/>
    </source>
</evidence>
<feature type="compositionally biased region" description="Acidic residues" evidence="1">
    <location>
        <begin position="202"/>
        <end position="217"/>
    </location>
</feature>
<keyword evidence="3" id="KW-0223">Dioxygenase</keyword>
<dbReference type="Gene3D" id="1.10.10.10">
    <property type="entry name" value="Winged helix-like DNA-binding domain superfamily/Winged helix DNA-binding domain"/>
    <property type="match status" value="1"/>
</dbReference>
<reference evidence="4" key="1">
    <citation type="journal article" date="2017" name="Environ. Microbiol. Rep.">
        <title>Genetic Diversity of Marine Anaerobic Ammonium-Oxidizing Bacteria as Revealed by Genomic and Proteomic Analyses of 'Candidatus Scalindua japonica'.</title>
        <authorList>
            <person name="Oshiki M."/>
            <person name="Mizuto K."/>
            <person name="Kimura Z."/>
            <person name="Kindaichi T."/>
            <person name="Satoh H."/>
            <person name="Okabe S."/>
        </authorList>
    </citation>
    <scope>NUCLEOTIDE SEQUENCE [LARGE SCALE GENOMIC DNA]</scope>
    <source>
        <strain evidence="4">husup-a2</strain>
    </source>
</reference>
<protein>
    <submittedName>
        <fullName evidence="3">Gentisate 1,2-dioxygenase</fullName>
    </submittedName>
</protein>
<dbReference type="InterPro" id="IPR036390">
    <property type="entry name" value="WH_DNA-bd_sf"/>
</dbReference>
<proteinExistence type="predicted"/>